<accession>A0A846QT03</accession>
<dbReference type="PANTHER" id="PTHR43682:SF1">
    <property type="entry name" value="LACTATE UTILIZATION PROTEIN C"/>
    <property type="match status" value="1"/>
</dbReference>
<feature type="domain" description="LUD" evidence="1">
    <location>
        <begin position="9"/>
        <end position="207"/>
    </location>
</feature>
<evidence type="ECO:0000313" key="3">
    <source>
        <dbReference type="Proteomes" id="UP000580856"/>
    </source>
</evidence>
<reference evidence="2 3" key="1">
    <citation type="submission" date="2020-03" db="EMBL/GenBank/DDBJ databases">
        <title>Genomic Encyclopedia of Type Strains, Phase IV (KMG-IV): sequencing the most valuable type-strain genomes for metagenomic binning, comparative biology and taxonomic classification.</title>
        <authorList>
            <person name="Goeker M."/>
        </authorList>
    </citation>
    <scope>NUCLEOTIDE SEQUENCE [LARGE SCALE GENOMIC DNA]</scope>
    <source>
        <strain evidence="2 3">DSM 24233</strain>
    </source>
</reference>
<dbReference type="InterPro" id="IPR037171">
    <property type="entry name" value="NagB/RpiA_transferase-like"/>
</dbReference>
<organism evidence="2 3">
    <name type="scientific">Desulfobaculum xiamenense</name>
    <dbReference type="NCBI Taxonomy" id="995050"/>
    <lineage>
        <taxon>Bacteria</taxon>
        <taxon>Pseudomonadati</taxon>
        <taxon>Thermodesulfobacteriota</taxon>
        <taxon>Desulfovibrionia</taxon>
        <taxon>Desulfovibrionales</taxon>
        <taxon>Desulfovibrionaceae</taxon>
        <taxon>Desulfobaculum</taxon>
    </lineage>
</organism>
<dbReference type="InterPro" id="IPR024185">
    <property type="entry name" value="FTHF_cligase-like_sf"/>
</dbReference>
<protein>
    <submittedName>
        <fullName evidence="2">L-lactate dehydrogenase complex protein LldG</fullName>
    </submittedName>
</protein>
<dbReference type="Gene3D" id="3.40.50.10420">
    <property type="entry name" value="NagB/RpiA/CoA transferase-like"/>
    <property type="match status" value="1"/>
</dbReference>
<proteinExistence type="predicted"/>
<dbReference type="SUPFAM" id="SSF100950">
    <property type="entry name" value="NagB/RpiA/CoA transferase-like"/>
    <property type="match status" value="1"/>
</dbReference>
<dbReference type="Pfam" id="PF02589">
    <property type="entry name" value="LUD_dom"/>
    <property type="match status" value="1"/>
</dbReference>
<sequence length="210" mass="22395">MSSVDTLVTEFTQRAEKVGAVVSMVKSMSEAFAYTVDLCERKDACQLLLSGCGLPLSDAAGEMCEARTQPKVVAAPALAGEEREALAAACEAKGMTLISDGMRKHLAGIDIGFTVAEYGIAETGTIVQNSNSEELRLATMVSENHVAVLPVSRIRATSYDVEREFVNMVDASPSYMAFITGPSRTADIERVLALGVHGPLELHILLLEGE</sequence>
<dbReference type="RefSeq" id="WP_167941637.1">
    <property type="nucleotide sequence ID" value="NZ_JAATJA010000002.1"/>
</dbReference>
<dbReference type="AlphaFoldDB" id="A0A846QT03"/>
<dbReference type="InterPro" id="IPR003741">
    <property type="entry name" value="LUD_dom"/>
</dbReference>
<dbReference type="EMBL" id="JAATJA010000002">
    <property type="protein sequence ID" value="NJB68585.1"/>
    <property type="molecule type" value="Genomic_DNA"/>
</dbReference>
<evidence type="ECO:0000259" key="1">
    <source>
        <dbReference type="Pfam" id="PF02589"/>
    </source>
</evidence>
<dbReference type="PANTHER" id="PTHR43682">
    <property type="entry name" value="LACTATE UTILIZATION PROTEIN C"/>
    <property type="match status" value="1"/>
</dbReference>
<dbReference type="Proteomes" id="UP000580856">
    <property type="component" value="Unassembled WGS sequence"/>
</dbReference>
<name>A0A846QT03_9BACT</name>
<evidence type="ECO:0000313" key="2">
    <source>
        <dbReference type="EMBL" id="NJB68585.1"/>
    </source>
</evidence>
<comment type="caution">
    <text evidence="2">The sequence shown here is derived from an EMBL/GenBank/DDBJ whole genome shotgun (WGS) entry which is preliminary data.</text>
</comment>
<gene>
    <name evidence="2" type="ORF">GGQ74_002258</name>
</gene>
<keyword evidence="3" id="KW-1185">Reference proteome</keyword>